<feature type="transmembrane region" description="Helical" evidence="6">
    <location>
        <begin position="79"/>
        <end position="102"/>
    </location>
</feature>
<feature type="transmembrane region" description="Helical" evidence="6">
    <location>
        <begin position="12"/>
        <end position="34"/>
    </location>
</feature>
<gene>
    <name evidence="7" type="ORF">GHO39_27305</name>
</gene>
<evidence type="ECO:0000256" key="1">
    <source>
        <dbReference type="ARBA" id="ARBA00004651"/>
    </source>
</evidence>
<keyword evidence="4 6" id="KW-1133">Transmembrane helix</keyword>
<feature type="transmembrane region" description="Helical" evidence="6">
    <location>
        <begin position="258"/>
        <end position="278"/>
    </location>
</feature>
<feature type="transmembrane region" description="Helical" evidence="6">
    <location>
        <begin position="220"/>
        <end position="238"/>
    </location>
</feature>
<keyword evidence="2" id="KW-1003">Cell membrane</keyword>
<dbReference type="InterPro" id="IPR050833">
    <property type="entry name" value="Poly_Biosynth_Transport"/>
</dbReference>
<dbReference type="Pfam" id="PF01943">
    <property type="entry name" value="Polysacc_synt"/>
    <property type="match status" value="1"/>
</dbReference>
<feature type="transmembrane region" description="Helical" evidence="6">
    <location>
        <begin position="46"/>
        <end position="67"/>
    </location>
</feature>
<feature type="transmembrane region" description="Helical" evidence="6">
    <location>
        <begin position="118"/>
        <end position="139"/>
    </location>
</feature>
<feature type="transmembrane region" description="Helical" evidence="6">
    <location>
        <begin position="393"/>
        <end position="413"/>
    </location>
</feature>
<proteinExistence type="predicted"/>
<dbReference type="Proteomes" id="UP000489190">
    <property type="component" value="Unassembled WGS sequence"/>
</dbReference>
<feature type="transmembrane region" description="Helical" evidence="6">
    <location>
        <begin position="334"/>
        <end position="355"/>
    </location>
</feature>
<dbReference type="GO" id="GO:0005886">
    <property type="term" value="C:plasma membrane"/>
    <property type="evidence" value="ECO:0007669"/>
    <property type="project" value="UniProtKB-SubCell"/>
</dbReference>
<dbReference type="CDD" id="cd13125">
    <property type="entry name" value="MATE_like_10"/>
    <property type="match status" value="1"/>
</dbReference>
<accession>A0A7X1XJM5</accession>
<feature type="transmembrane region" description="Helical" evidence="6">
    <location>
        <begin position="362"/>
        <end position="381"/>
    </location>
</feature>
<dbReference type="RefSeq" id="WP_153330982.1">
    <property type="nucleotide sequence ID" value="NZ_WIWI01000155.1"/>
</dbReference>
<name>A0A7X1XJM5_9PSED</name>
<protein>
    <submittedName>
        <fullName evidence="7">Oligosaccharide flippase family protein</fullName>
    </submittedName>
</protein>
<dbReference type="InterPro" id="IPR044550">
    <property type="entry name" value="WzxE"/>
</dbReference>
<evidence type="ECO:0000256" key="3">
    <source>
        <dbReference type="ARBA" id="ARBA00022692"/>
    </source>
</evidence>
<keyword evidence="5 6" id="KW-0472">Membrane</keyword>
<evidence type="ECO:0000256" key="2">
    <source>
        <dbReference type="ARBA" id="ARBA00022475"/>
    </source>
</evidence>
<evidence type="ECO:0000256" key="5">
    <source>
        <dbReference type="ARBA" id="ARBA00023136"/>
    </source>
</evidence>
<evidence type="ECO:0000256" key="4">
    <source>
        <dbReference type="ARBA" id="ARBA00022989"/>
    </source>
</evidence>
<evidence type="ECO:0000256" key="6">
    <source>
        <dbReference type="SAM" id="Phobius"/>
    </source>
</evidence>
<reference evidence="7 8" key="1">
    <citation type="submission" date="2019-10" db="EMBL/GenBank/DDBJ databases">
        <title>Evaluation of single-gene subtyping targets for Pseudomonas.</title>
        <authorList>
            <person name="Reichler S.J."/>
            <person name="Orsi R.H."/>
            <person name="Wiedmann M."/>
            <person name="Martin N.H."/>
            <person name="Murphy S.I."/>
        </authorList>
    </citation>
    <scope>NUCLEOTIDE SEQUENCE [LARGE SCALE GENOMIC DNA]</scope>
    <source>
        <strain evidence="7 8">FSL R10-3254</strain>
    </source>
</reference>
<evidence type="ECO:0000313" key="8">
    <source>
        <dbReference type="Proteomes" id="UP000489190"/>
    </source>
</evidence>
<organism evidence="7 8">
    <name type="scientific">Pseudomonas helleri</name>
    <dbReference type="NCBI Taxonomy" id="1608996"/>
    <lineage>
        <taxon>Bacteria</taxon>
        <taxon>Pseudomonadati</taxon>
        <taxon>Pseudomonadota</taxon>
        <taxon>Gammaproteobacteria</taxon>
        <taxon>Pseudomonadales</taxon>
        <taxon>Pseudomonadaceae</taxon>
        <taxon>Pseudomonas</taxon>
    </lineage>
</organism>
<dbReference type="AlphaFoldDB" id="A0A7X1XJM5"/>
<evidence type="ECO:0000313" key="7">
    <source>
        <dbReference type="EMBL" id="MQT92792.1"/>
    </source>
</evidence>
<dbReference type="InterPro" id="IPR002797">
    <property type="entry name" value="Polysacc_synth"/>
</dbReference>
<sequence length="428" mass="47804">MSMLKTSALNAIAVIFKLITMLGINKVLAVYVGPSGYAALGQLQNALTMITTLSSGAVNTGVTKYTAEYHSDVDAQYKIWRTASFLAITGSLISGVVVVLYSKEMAGYFFKREDYSNVFVWVAFSLVFFTFNALLMAVINGKKEIGKYVKANILGSLFSLCVTGLLAWQMGLYGALISLGIYQALSLVATVFICSKLEWFKVSNFFGRVDKVSAINLSKFAAMAVTSAICLPISQILIRNHLIVAFGSESAGYWEAMWRLSSAYLMLATTTLSVYYLPRLSELHTVKEIISEMTAGYKIILPVCALGCVLIFLLKDFIIQILFTPQFIPMRKLFMWQLVGDVMKIGSWLLAFVMLGKAMVKLYIVTEIAFSATFYFAVVCFTNKHGLVGVTEAYAFNYFLYWIVIAVSLYVFFRTRKEQDKNTKMEER</sequence>
<dbReference type="PANTHER" id="PTHR30250">
    <property type="entry name" value="PST FAMILY PREDICTED COLANIC ACID TRANSPORTER"/>
    <property type="match status" value="1"/>
</dbReference>
<comment type="caution">
    <text evidence="7">The sequence shown here is derived from an EMBL/GenBank/DDBJ whole genome shotgun (WGS) entry which is preliminary data.</text>
</comment>
<feature type="transmembrane region" description="Helical" evidence="6">
    <location>
        <begin position="176"/>
        <end position="199"/>
    </location>
</feature>
<dbReference type="GO" id="GO:0009246">
    <property type="term" value="P:enterobacterial common antigen biosynthetic process"/>
    <property type="evidence" value="ECO:0007669"/>
    <property type="project" value="InterPro"/>
</dbReference>
<comment type="subcellular location">
    <subcellularLocation>
        <location evidence="1">Cell membrane</location>
        <topology evidence="1">Multi-pass membrane protein</topology>
    </subcellularLocation>
</comment>
<feature type="transmembrane region" description="Helical" evidence="6">
    <location>
        <begin position="151"/>
        <end position="170"/>
    </location>
</feature>
<keyword evidence="3 6" id="KW-0812">Transmembrane</keyword>
<feature type="transmembrane region" description="Helical" evidence="6">
    <location>
        <begin position="299"/>
        <end position="322"/>
    </location>
</feature>
<dbReference type="PANTHER" id="PTHR30250:SF30">
    <property type="entry name" value="LIPID III FLIPPASE"/>
    <property type="match status" value="1"/>
</dbReference>
<dbReference type="EMBL" id="WIWI01000155">
    <property type="protein sequence ID" value="MQT92792.1"/>
    <property type="molecule type" value="Genomic_DNA"/>
</dbReference>